<dbReference type="PANTHER" id="PTHR10881">
    <property type="entry name" value="GOLGIN SUBFAMILY A MEMBER-RELATED"/>
    <property type="match status" value="1"/>
</dbReference>
<reference evidence="2" key="2">
    <citation type="submission" date="2025-09" db="UniProtKB">
        <authorList>
            <consortium name="Ensembl"/>
        </authorList>
    </citation>
    <scope>IDENTIFICATION</scope>
</reference>
<evidence type="ECO:0000313" key="2">
    <source>
        <dbReference type="Ensembl" id="ENSPANP00000060479.1"/>
    </source>
</evidence>
<dbReference type="GO" id="GO:0005801">
    <property type="term" value="C:cis-Golgi network"/>
    <property type="evidence" value="ECO:0007669"/>
    <property type="project" value="TreeGrafter"/>
</dbReference>
<organism evidence="2 3">
    <name type="scientific">Papio anubis</name>
    <name type="common">Olive baboon</name>
    <dbReference type="NCBI Taxonomy" id="9555"/>
    <lineage>
        <taxon>Eukaryota</taxon>
        <taxon>Metazoa</taxon>
        <taxon>Chordata</taxon>
        <taxon>Craniata</taxon>
        <taxon>Vertebrata</taxon>
        <taxon>Euteleostomi</taxon>
        <taxon>Mammalia</taxon>
        <taxon>Eutheria</taxon>
        <taxon>Euarchontoglires</taxon>
        <taxon>Primates</taxon>
        <taxon>Haplorrhini</taxon>
        <taxon>Catarrhini</taxon>
        <taxon>Cercopithecidae</taxon>
        <taxon>Cercopithecinae</taxon>
        <taxon>Papio</taxon>
    </lineage>
</organism>
<dbReference type="AlphaFoldDB" id="A0A8I5NSZ0"/>
<keyword evidence="3" id="KW-1185">Reference proteome</keyword>
<name>A0A8I5NSZ0_PAPAN</name>
<accession>A0A8I5NSZ0</accession>
<evidence type="ECO:0000256" key="1">
    <source>
        <dbReference type="SAM" id="MobiDB-lite"/>
    </source>
</evidence>
<dbReference type="GO" id="GO:0032580">
    <property type="term" value="C:Golgi cisterna membrane"/>
    <property type="evidence" value="ECO:0007669"/>
    <property type="project" value="TreeGrafter"/>
</dbReference>
<dbReference type="GeneTree" id="ENSGT00530000062932"/>
<dbReference type="PANTHER" id="PTHR10881:SF44">
    <property type="entry name" value="GOLGIN SUBFAMILY A MEMBER 6A-RELATED"/>
    <property type="match status" value="1"/>
</dbReference>
<feature type="region of interest" description="Disordered" evidence="1">
    <location>
        <begin position="130"/>
        <end position="175"/>
    </location>
</feature>
<dbReference type="GO" id="GO:0000137">
    <property type="term" value="C:Golgi cis cisterna"/>
    <property type="evidence" value="ECO:0007669"/>
    <property type="project" value="TreeGrafter"/>
</dbReference>
<proteinExistence type="predicted"/>
<dbReference type="InterPro" id="IPR024858">
    <property type="entry name" value="GOLGA"/>
</dbReference>
<feature type="region of interest" description="Disordered" evidence="1">
    <location>
        <begin position="68"/>
        <end position="100"/>
    </location>
</feature>
<protein>
    <submittedName>
        <fullName evidence="2">Uncharacterized protein</fullName>
    </submittedName>
</protein>
<evidence type="ECO:0000313" key="3">
    <source>
        <dbReference type="Proteomes" id="UP000028761"/>
    </source>
</evidence>
<sequence>VNWPRSEREQFRTLAPTGSRTVPGQYSKILVLKRKNKEQQLLPLWGGAVSGLHSEGGERWAHSTSLVGLSEDPSGHLPTGDEGGHLDSEEEEAPRPMPHIPEDLECQEAMVKLLELQKLVLPLVCNHEGHDKFPPAAQNRGDEPAPGAPAPQELGAAEEQGDVCEVSLADSVEPA</sequence>
<dbReference type="Ensembl" id="ENSPANT00000076201.1">
    <property type="protein sequence ID" value="ENSPANP00000060479.1"/>
    <property type="gene ID" value="ENSPANG00000045957.1"/>
</dbReference>
<reference evidence="2" key="1">
    <citation type="submission" date="2025-08" db="UniProtKB">
        <authorList>
            <consortium name="Ensembl"/>
        </authorList>
    </citation>
    <scope>IDENTIFICATION</scope>
</reference>
<dbReference type="GO" id="GO:0007030">
    <property type="term" value="P:Golgi organization"/>
    <property type="evidence" value="ECO:0007669"/>
    <property type="project" value="TreeGrafter"/>
</dbReference>
<dbReference type="Proteomes" id="UP000028761">
    <property type="component" value="Unplaced"/>
</dbReference>